<evidence type="ECO:0000256" key="1">
    <source>
        <dbReference type="ARBA" id="ARBA00000900"/>
    </source>
</evidence>
<dbReference type="FunFam" id="3.30.40.10:FF:000388">
    <property type="entry name" value="Putative RING zinc finger domain superfamily protein"/>
    <property type="match status" value="1"/>
</dbReference>
<dbReference type="Proteomes" id="UP000193920">
    <property type="component" value="Unassembled WGS sequence"/>
</dbReference>
<reference evidence="15 16" key="1">
    <citation type="submission" date="2016-08" db="EMBL/GenBank/DDBJ databases">
        <title>A Parts List for Fungal Cellulosomes Revealed by Comparative Genomics.</title>
        <authorList>
            <consortium name="DOE Joint Genome Institute"/>
            <person name="Haitjema C.H."/>
            <person name="Gilmore S.P."/>
            <person name="Henske J.K."/>
            <person name="Solomon K.V."/>
            <person name="De Groot R."/>
            <person name="Kuo A."/>
            <person name="Mondo S.J."/>
            <person name="Salamov A.A."/>
            <person name="Labutti K."/>
            <person name="Zhao Z."/>
            <person name="Chiniquy J."/>
            <person name="Barry K."/>
            <person name="Brewer H.M."/>
            <person name="Purvine S.O."/>
            <person name="Wright A.T."/>
            <person name="Boxma B."/>
            <person name="Van Alen T."/>
            <person name="Hackstein J.H."/>
            <person name="Baker S.E."/>
            <person name="Grigoriev I.V."/>
            <person name="O'Malley M.A."/>
        </authorList>
    </citation>
    <scope>NUCLEOTIDE SEQUENCE [LARGE SCALE GENOMIC DNA]</scope>
    <source>
        <strain evidence="15 16">G1</strain>
    </source>
</reference>
<comment type="subcellular location">
    <subcellularLocation>
        <location evidence="2">Membrane</location>
        <topology evidence="2">Single-pass membrane protein</topology>
    </subcellularLocation>
</comment>
<dbReference type="GO" id="GO:0008270">
    <property type="term" value="F:zinc ion binding"/>
    <property type="evidence" value="ECO:0007669"/>
    <property type="project" value="UniProtKB-KW"/>
</dbReference>
<feature type="transmembrane region" description="Helical" evidence="12">
    <location>
        <begin position="198"/>
        <end position="217"/>
    </location>
</feature>
<comment type="caution">
    <text evidence="15">The sequence shown here is derived from an EMBL/GenBank/DDBJ whole genome shotgun (WGS) entry which is preliminary data.</text>
</comment>
<feature type="chain" id="PRO_5012598588" description="RING-type E3 ubiquitin transferase" evidence="13">
    <location>
        <begin position="27"/>
        <end position="370"/>
    </location>
</feature>
<dbReference type="STRING" id="1754190.A0A1Y2EU25"/>
<evidence type="ECO:0000256" key="5">
    <source>
        <dbReference type="ARBA" id="ARBA00022723"/>
    </source>
</evidence>
<protein>
    <recommendedName>
        <fullName evidence="3">RING-type E3 ubiquitin transferase</fullName>
        <ecNumber evidence="3">2.3.2.27</ecNumber>
    </recommendedName>
</protein>
<dbReference type="Pfam" id="PF02225">
    <property type="entry name" value="PA"/>
    <property type="match status" value="1"/>
</dbReference>
<dbReference type="GO" id="GO:0061630">
    <property type="term" value="F:ubiquitin protein ligase activity"/>
    <property type="evidence" value="ECO:0007669"/>
    <property type="project" value="UniProtKB-EC"/>
</dbReference>
<dbReference type="SUPFAM" id="SSF52025">
    <property type="entry name" value="PA domain"/>
    <property type="match status" value="1"/>
</dbReference>
<dbReference type="Pfam" id="PF13639">
    <property type="entry name" value="zf-RING_2"/>
    <property type="match status" value="1"/>
</dbReference>
<dbReference type="AlphaFoldDB" id="A0A1Y2EU25"/>
<dbReference type="GO" id="GO:0016020">
    <property type="term" value="C:membrane"/>
    <property type="evidence" value="ECO:0007669"/>
    <property type="project" value="UniProtKB-SubCell"/>
</dbReference>
<dbReference type="EC" id="2.3.2.27" evidence="3"/>
<dbReference type="SUPFAM" id="SSF57850">
    <property type="entry name" value="RING/U-box"/>
    <property type="match status" value="1"/>
</dbReference>
<proteinExistence type="predicted"/>
<name>A0A1Y2EU25_9FUNG</name>
<evidence type="ECO:0000256" key="12">
    <source>
        <dbReference type="SAM" id="Phobius"/>
    </source>
</evidence>
<evidence type="ECO:0000256" key="7">
    <source>
        <dbReference type="ARBA" id="ARBA00022833"/>
    </source>
</evidence>
<accession>A0A1Y2EU25</accession>
<evidence type="ECO:0000313" key="15">
    <source>
        <dbReference type="EMBL" id="ORY74676.1"/>
    </source>
</evidence>
<evidence type="ECO:0000256" key="11">
    <source>
        <dbReference type="SAM" id="MobiDB-lite"/>
    </source>
</evidence>
<dbReference type="InterPro" id="IPR046450">
    <property type="entry name" value="PA_dom_sf"/>
</dbReference>
<dbReference type="Gene3D" id="3.30.40.10">
    <property type="entry name" value="Zinc/RING finger domain, C3HC4 (zinc finger)"/>
    <property type="match status" value="1"/>
</dbReference>
<keyword evidence="16" id="KW-1185">Reference proteome</keyword>
<evidence type="ECO:0000256" key="3">
    <source>
        <dbReference type="ARBA" id="ARBA00012483"/>
    </source>
</evidence>
<feature type="region of interest" description="Disordered" evidence="11">
    <location>
        <begin position="314"/>
        <end position="370"/>
    </location>
</feature>
<sequence>MNCQEITFVFICVFWILCAFIPSSDSNDDNLFPDSLITIESEDVLISGRMAAFGPRFDDEGIQGKVIPMKFIDGAGNYGCEVIEETIIRKKIMEKIKNDSYEGDLYKGDFIALVERGGDCSFTRKVRNMQNSGASGVIVGNNNDEYRLITMYPNGNYSDIKIPSVFILQSDMYDIIEKYAYESISIVHSEAEWPIGDIFVITTLLPVIFIFGIYIIYKFRIDTFEEEFHHESSASLGAATQEEVDALPIKTFDLKKKKENDPETCAVCIDDFVDGDKLRVLPCRHEYHVECIDLWLTTRKKFCPICKRNISGDDDDADENTPLLGRNANNGNYSSDESHISFDTTSDDSNDHIIDIPLEETNENEERVTH</sequence>
<dbReference type="InterPro" id="IPR001841">
    <property type="entry name" value="Znf_RING"/>
</dbReference>
<organism evidence="15 16">
    <name type="scientific">Neocallimastix californiae</name>
    <dbReference type="NCBI Taxonomy" id="1754190"/>
    <lineage>
        <taxon>Eukaryota</taxon>
        <taxon>Fungi</taxon>
        <taxon>Fungi incertae sedis</taxon>
        <taxon>Chytridiomycota</taxon>
        <taxon>Chytridiomycota incertae sedis</taxon>
        <taxon>Neocallimastigomycetes</taxon>
        <taxon>Neocallimastigales</taxon>
        <taxon>Neocallimastigaceae</taxon>
        <taxon>Neocallimastix</taxon>
    </lineage>
</organism>
<dbReference type="InterPro" id="IPR003137">
    <property type="entry name" value="PA_domain"/>
</dbReference>
<keyword evidence="6 10" id="KW-0863">Zinc-finger</keyword>
<dbReference type="OrthoDB" id="8062037at2759"/>
<dbReference type="PANTHER" id="PTHR47168:SF1">
    <property type="entry name" value="OS02G0798600 PROTEIN"/>
    <property type="match status" value="1"/>
</dbReference>
<feature type="domain" description="RING-type" evidence="14">
    <location>
        <begin position="265"/>
        <end position="307"/>
    </location>
</feature>
<dbReference type="InterPro" id="IPR051653">
    <property type="entry name" value="E3_ligase_sorting_rcpt"/>
</dbReference>
<gene>
    <name evidence="15" type="ORF">LY90DRAFT_502475</name>
</gene>
<evidence type="ECO:0000256" key="6">
    <source>
        <dbReference type="ARBA" id="ARBA00022771"/>
    </source>
</evidence>
<dbReference type="InterPro" id="IPR013083">
    <property type="entry name" value="Znf_RING/FYVE/PHD"/>
</dbReference>
<dbReference type="EMBL" id="MCOG01000028">
    <property type="protein sequence ID" value="ORY74676.1"/>
    <property type="molecule type" value="Genomic_DNA"/>
</dbReference>
<keyword evidence="7" id="KW-0862">Zinc</keyword>
<evidence type="ECO:0000256" key="9">
    <source>
        <dbReference type="ARBA" id="ARBA00023136"/>
    </source>
</evidence>
<dbReference type="SMART" id="SM00184">
    <property type="entry name" value="RING"/>
    <property type="match status" value="1"/>
</dbReference>
<dbReference type="PROSITE" id="PS50089">
    <property type="entry name" value="ZF_RING_2"/>
    <property type="match status" value="1"/>
</dbReference>
<keyword evidence="9 12" id="KW-0472">Membrane</keyword>
<evidence type="ECO:0000256" key="8">
    <source>
        <dbReference type="ARBA" id="ARBA00022989"/>
    </source>
</evidence>
<keyword evidence="13" id="KW-0732">Signal</keyword>
<evidence type="ECO:0000256" key="4">
    <source>
        <dbReference type="ARBA" id="ARBA00022692"/>
    </source>
</evidence>
<evidence type="ECO:0000313" key="16">
    <source>
        <dbReference type="Proteomes" id="UP000193920"/>
    </source>
</evidence>
<evidence type="ECO:0000256" key="10">
    <source>
        <dbReference type="PROSITE-ProRule" id="PRU00175"/>
    </source>
</evidence>
<dbReference type="Gene3D" id="3.50.30.30">
    <property type="match status" value="1"/>
</dbReference>
<keyword evidence="4 12" id="KW-0812">Transmembrane</keyword>
<feature type="signal peptide" evidence="13">
    <location>
        <begin position="1"/>
        <end position="26"/>
    </location>
</feature>
<evidence type="ECO:0000259" key="14">
    <source>
        <dbReference type="PROSITE" id="PS50089"/>
    </source>
</evidence>
<keyword evidence="8 12" id="KW-1133">Transmembrane helix</keyword>
<evidence type="ECO:0000256" key="2">
    <source>
        <dbReference type="ARBA" id="ARBA00004167"/>
    </source>
</evidence>
<keyword evidence="5" id="KW-0479">Metal-binding</keyword>
<dbReference type="PANTHER" id="PTHR47168">
    <property type="entry name" value="RING ZINC FINGER DOMAIN SUPERFAMILY PROTEIN-RELATED"/>
    <property type="match status" value="1"/>
</dbReference>
<comment type="catalytic activity">
    <reaction evidence="1">
        <text>S-ubiquitinyl-[E2 ubiquitin-conjugating enzyme]-L-cysteine + [acceptor protein]-L-lysine = [E2 ubiquitin-conjugating enzyme]-L-cysteine + N(6)-ubiquitinyl-[acceptor protein]-L-lysine.</text>
        <dbReference type="EC" id="2.3.2.27"/>
    </reaction>
</comment>
<evidence type="ECO:0000256" key="13">
    <source>
        <dbReference type="SAM" id="SignalP"/>
    </source>
</evidence>